<name>A0A1S9P7J3_9SPHI</name>
<dbReference type="Gene3D" id="2.40.30.170">
    <property type="match status" value="1"/>
</dbReference>
<dbReference type="Pfam" id="PF25944">
    <property type="entry name" value="Beta-barrel_RND"/>
    <property type="match status" value="1"/>
</dbReference>
<dbReference type="InterPro" id="IPR006143">
    <property type="entry name" value="RND_pump_MFP"/>
</dbReference>
<dbReference type="Proteomes" id="UP000189739">
    <property type="component" value="Unassembled WGS sequence"/>
</dbReference>
<accession>A0A1S9P7J3</accession>
<dbReference type="SUPFAM" id="SSF111369">
    <property type="entry name" value="HlyD-like secretion proteins"/>
    <property type="match status" value="1"/>
</dbReference>
<evidence type="ECO:0000256" key="2">
    <source>
        <dbReference type="ARBA" id="ARBA00009477"/>
    </source>
</evidence>
<feature type="domain" description="Multidrug resistance protein MdtA-like C-terminal permuted SH3" evidence="8">
    <location>
        <begin position="297"/>
        <end position="357"/>
    </location>
</feature>
<evidence type="ECO:0000313" key="9">
    <source>
        <dbReference type="EMBL" id="OOQ56930.1"/>
    </source>
</evidence>
<dbReference type="GO" id="GO:0030313">
    <property type="term" value="C:cell envelope"/>
    <property type="evidence" value="ECO:0007669"/>
    <property type="project" value="UniProtKB-SubCell"/>
</dbReference>
<dbReference type="GO" id="GO:0005886">
    <property type="term" value="C:plasma membrane"/>
    <property type="evidence" value="ECO:0007669"/>
    <property type="project" value="TreeGrafter"/>
</dbReference>
<organism evidence="9 10">
    <name type="scientific">Mucilaginibacter pedocola</name>
    <dbReference type="NCBI Taxonomy" id="1792845"/>
    <lineage>
        <taxon>Bacteria</taxon>
        <taxon>Pseudomonadati</taxon>
        <taxon>Bacteroidota</taxon>
        <taxon>Sphingobacteriia</taxon>
        <taxon>Sphingobacteriales</taxon>
        <taxon>Sphingobacteriaceae</taxon>
        <taxon>Mucilaginibacter</taxon>
    </lineage>
</organism>
<keyword evidence="10" id="KW-1185">Reference proteome</keyword>
<dbReference type="RefSeq" id="WP_078351345.1">
    <property type="nucleotide sequence ID" value="NZ_MBTF01000038.1"/>
</dbReference>
<comment type="similarity">
    <text evidence="2">Belongs to the membrane fusion protein (MFP) (TC 8.A.1) family.</text>
</comment>
<dbReference type="GO" id="GO:0022857">
    <property type="term" value="F:transmembrane transporter activity"/>
    <property type="evidence" value="ECO:0007669"/>
    <property type="project" value="InterPro"/>
</dbReference>
<proteinExistence type="inferred from homology"/>
<reference evidence="9 10" key="1">
    <citation type="submission" date="2016-07" db="EMBL/GenBank/DDBJ databases">
        <title>Genomic analysis of zinc-resistant bacterium Mucilaginibacter pedocola TBZ30.</title>
        <authorList>
            <person name="Huang J."/>
            <person name="Tang J."/>
        </authorList>
    </citation>
    <scope>NUCLEOTIDE SEQUENCE [LARGE SCALE GENOMIC DNA]</scope>
    <source>
        <strain evidence="9 10">TBZ30</strain>
    </source>
</reference>
<evidence type="ECO:0000256" key="1">
    <source>
        <dbReference type="ARBA" id="ARBA00004196"/>
    </source>
</evidence>
<dbReference type="InterPro" id="IPR058627">
    <property type="entry name" value="MdtA-like_C"/>
</dbReference>
<feature type="domain" description="Multidrug resistance protein MdtA-like alpha-helical hairpin" evidence="5">
    <location>
        <begin position="104"/>
        <end position="173"/>
    </location>
</feature>
<dbReference type="Pfam" id="PF25876">
    <property type="entry name" value="HH_MFP_RND"/>
    <property type="match status" value="1"/>
</dbReference>
<dbReference type="PANTHER" id="PTHR30158:SF23">
    <property type="entry name" value="MULTIDRUG RESISTANCE PROTEIN MEXA"/>
    <property type="match status" value="1"/>
</dbReference>
<dbReference type="GO" id="GO:0046677">
    <property type="term" value="P:response to antibiotic"/>
    <property type="evidence" value="ECO:0007669"/>
    <property type="project" value="TreeGrafter"/>
</dbReference>
<feature type="domain" description="Multidrug resistance protein MdtA-like barrel-sandwich hybrid" evidence="6">
    <location>
        <begin position="64"/>
        <end position="198"/>
    </location>
</feature>
<gene>
    <name evidence="9" type="ORF">BC343_17605</name>
</gene>
<dbReference type="InterPro" id="IPR058624">
    <property type="entry name" value="MdtA-like_HH"/>
</dbReference>
<evidence type="ECO:0000313" key="10">
    <source>
        <dbReference type="Proteomes" id="UP000189739"/>
    </source>
</evidence>
<evidence type="ECO:0000259" key="5">
    <source>
        <dbReference type="Pfam" id="PF25876"/>
    </source>
</evidence>
<keyword evidence="4" id="KW-0732">Signal</keyword>
<dbReference type="PANTHER" id="PTHR30158">
    <property type="entry name" value="ACRA/E-RELATED COMPONENT OF DRUG EFFLUX TRANSPORTER"/>
    <property type="match status" value="1"/>
</dbReference>
<dbReference type="STRING" id="1792845.BC343_17605"/>
<dbReference type="OrthoDB" id="9801814at2"/>
<comment type="caution">
    <text evidence="9">The sequence shown here is derived from an EMBL/GenBank/DDBJ whole genome shotgun (WGS) entry which is preliminary data.</text>
</comment>
<feature type="chain" id="PRO_5012233298" evidence="4">
    <location>
        <begin position="28"/>
        <end position="379"/>
    </location>
</feature>
<dbReference type="Pfam" id="PF25917">
    <property type="entry name" value="BSH_RND"/>
    <property type="match status" value="1"/>
</dbReference>
<comment type="subcellular location">
    <subcellularLocation>
        <location evidence="1">Cell envelope</location>
    </subcellularLocation>
</comment>
<dbReference type="EMBL" id="MBTF01000038">
    <property type="protein sequence ID" value="OOQ56930.1"/>
    <property type="molecule type" value="Genomic_DNA"/>
</dbReference>
<evidence type="ECO:0000259" key="6">
    <source>
        <dbReference type="Pfam" id="PF25917"/>
    </source>
</evidence>
<evidence type="ECO:0000259" key="8">
    <source>
        <dbReference type="Pfam" id="PF25967"/>
    </source>
</evidence>
<sequence length="379" mass="41523">MNIFKATALGAVIGGALLATGCASSSASDEAATTDTLQLPVITLNTRDTVLKKAYVADIQALKNIEVRARVRGFLEKIYVDEGKPVKKGQPLFKLNDQEFKVNLSKAKAALSNAEADARATSLEVDRVKMLVDKKVISKSELEVAQSKLTADKANIEEAQAMVQSAEDQLAYTFIRAPFDGIIDRIPLKAGSLIDEGTLLTSLSDISSMYAYFSFPENEYLQYIRTLKENPDKTSNMVTLVLADGMDFAHKGKIETIEAEIEQATGSINFRAIFPNPQGLLKHGATAKLYLSTKADQVVMVPQESVFDIQDKSYVYLVGADNKLKMQSFVPSTRFSHYYIVKDGLKAGDRILYEGTQNVSNGMVIKPKAVTKDPLLAMK</sequence>
<feature type="domain" description="Multidrug resistance protein MdtA-like beta-barrel" evidence="7">
    <location>
        <begin position="209"/>
        <end position="290"/>
    </location>
</feature>
<evidence type="ECO:0000256" key="3">
    <source>
        <dbReference type="SAM" id="Coils"/>
    </source>
</evidence>
<dbReference type="Gene3D" id="2.40.50.100">
    <property type="match status" value="1"/>
</dbReference>
<evidence type="ECO:0000259" key="7">
    <source>
        <dbReference type="Pfam" id="PF25944"/>
    </source>
</evidence>
<dbReference type="PROSITE" id="PS51257">
    <property type="entry name" value="PROKAR_LIPOPROTEIN"/>
    <property type="match status" value="1"/>
</dbReference>
<dbReference type="InterPro" id="IPR058625">
    <property type="entry name" value="MdtA-like_BSH"/>
</dbReference>
<dbReference type="Gene3D" id="2.40.420.20">
    <property type="match status" value="1"/>
</dbReference>
<dbReference type="NCBIfam" id="TIGR01730">
    <property type="entry name" value="RND_mfp"/>
    <property type="match status" value="1"/>
</dbReference>
<dbReference type="Pfam" id="PF25967">
    <property type="entry name" value="RND-MFP_C"/>
    <property type="match status" value="1"/>
</dbReference>
<dbReference type="InterPro" id="IPR058626">
    <property type="entry name" value="MdtA-like_b-barrel"/>
</dbReference>
<dbReference type="Gene3D" id="1.10.287.470">
    <property type="entry name" value="Helix hairpin bin"/>
    <property type="match status" value="1"/>
</dbReference>
<feature type="coiled-coil region" evidence="3">
    <location>
        <begin position="104"/>
        <end position="169"/>
    </location>
</feature>
<dbReference type="AlphaFoldDB" id="A0A1S9P7J3"/>
<protein>
    <submittedName>
        <fullName evidence="9">Efflux transporter periplasmic adaptor subunit</fullName>
    </submittedName>
</protein>
<evidence type="ECO:0000256" key="4">
    <source>
        <dbReference type="SAM" id="SignalP"/>
    </source>
</evidence>
<keyword evidence="3" id="KW-0175">Coiled coil</keyword>
<feature type="signal peptide" evidence="4">
    <location>
        <begin position="1"/>
        <end position="27"/>
    </location>
</feature>